<keyword evidence="1" id="KW-0496">Mitochondrion</keyword>
<dbReference type="EC" id="6.3.5.-" evidence="1"/>
<evidence type="ECO:0000313" key="4">
    <source>
        <dbReference type="Proteomes" id="UP001174909"/>
    </source>
</evidence>
<accession>A0AA35STK8</accession>
<keyword evidence="1" id="KW-0547">Nucleotide-binding</keyword>
<dbReference type="PANTHER" id="PTHR15004:SF0">
    <property type="entry name" value="GLUTAMYL-TRNA(GLN) AMIDOTRANSFERASE SUBUNIT C, MITOCHONDRIAL"/>
    <property type="match status" value="1"/>
</dbReference>
<feature type="compositionally biased region" description="Basic and acidic residues" evidence="2">
    <location>
        <begin position="56"/>
        <end position="66"/>
    </location>
</feature>
<comment type="catalytic activity">
    <reaction evidence="1">
        <text>L-glutamyl-tRNA(Gln) + L-glutamine + ATP + H2O = L-glutaminyl-tRNA(Gln) + L-glutamate + ADP + phosphate + H(+)</text>
        <dbReference type="Rhea" id="RHEA:17521"/>
        <dbReference type="Rhea" id="RHEA-COMP:9681"/>
        <dbReference type="Rhea" id="RHEA-COMP:9684"/>
        <dbReference type="ChEBI" id="CHEBI:15377"/>
        <dbReference type="ChEBI" id="CHEBI:15378"/>
        <dbReference type="ChEBI" id="CHEBI:29985"/>
        <dbReference type="ChEBI" id="CHEBI:30616"/>
        <dbReference type="ChEBI" id="CHEBI:43474"/>
        <dbReference type="ChEBI" id="CHEBI:58359"/>
        <dbReference type="ChEBI" id="CHEBI:78520"/>
        <dbReference type="ChEBI" id="CHEBI:78521"/>
        <dbReference type="ChEBI" id="CHEBI:456216"/>
    </reaction>
</comment>
<comment type="caution">
    <text evidence="3">The sequence shown here is derived from an EMBL/GenBank/DDBJ whole genome shotgun (WGS) entry which is preliminary data.</text>
</comment>
<comment type="function">
    <text evidence="1">Allows the formation of correctly charged Gln-tRNA(Gln) through the transamidation of misacylated Glu-tRNA(Gln) in the mitochondria. The reaction takes place in the presence of glutamine and ATP through an activated gamma-phospho-Glu-tRNA(Gln).</text>
</comment>
<keyword evidence="1" id="KW-0648">Protein biosynthesis</keyword>
<dbReference type="Gene3D" id="1.10.20.60">
    <property type="entry name" value="Glu-tRNAGln amidotransferase C subunit, N-terminal domain"/>
    <property type="match status" value="1"/>
</dbReference>
<sequence length="96" mass="10630">MPIDREQVVHIAALARIGITDDEIDAYAGQLSDIIDQFEILNELDTSGVEPTGHAGELRGVMRDDTPADSLPPEDALRNAPRREGEYFRVRAVLDE</sequence>
<dbReference type="NCBIfam" id="TIGR00135">
    <property type="entry name" value="gatC"/>
    <property type="match status" value="1"/>
</dbReference>
<dbReference type="SUPFAM" id="SSF141000">
    <property type="entry name" value="Glu-tRNAGln amidotransferase C subunit"/>
    <property type="match status" value="1"/>
</dbReference>
<dbReference type="Proteomes" id="UP001174909">
    <property type="component" value="Unassembled WGS sequence"/>
</dbReference>
<evidence type="ECO:0000256" key="2">
    <source>
        <dbReference type="SAM" id="MobiDB-lite"/>
    </source>
</evidence>
<feature type="region of interest" description="Disordered" evidence="2">
    <location>
        <begin position="47"/>
        <end position="82"/>
    </location>
</feature>
<name>A0AA35STK8_GEOBA</name>
<dbReference type="InterPro" id="IPR036113">
    <property type="entry name" value="Asp/Glu-ADT_sf_sub_c"/>
</dbReference>
<dbReference type="PANTHER" id="PTHR15004">
    <property type="entry name" value="GLUTAMYL-TRNA(GLN) AMIDOTRANSFERASE SUBUNIT C, MITOCHONDRIAL"/>
    <property type="match status" value="1"/>
</dbReference>
<keyword evidence="1" id="KW-0436">Ligase</keyword>
<dbReference type="AlphaFoldDB" id="A0AA35STK8"/>
<dbReference type="GO" id="GO:0005524">
    <property type="term" value="F:ATP binding"/>
    <property type="evidence" value="ECO:0007669"/>
    <property type="project" value="UniProtKB-KW"/>
</dbReference>
<dbReference type="InterPro" id="IPR003837">
    <property type="entry name" value="GatC"/>
</dbReference>
<comment type="similarity">
    <text evidence="1">Belongs to the GatC family.</text>
</comment>
<protein>
    <recommendedName>
        <fullName evidence="1">Glutamyl-tRNA(Gln) amidotransferase subunit C, mitochondrial</fullName>
        <shortName evidence="1">Glu-AdT subunit C</shortName>
        <ecNumber evidence="1">6.3.5.-</ecNumber>
    </recommendedName>
</protein>
<evidence type="ECO:0000256" key="1">
    <source>
        <dbReference type="HAMAP-Rule" id="MF_03149"/>
    </source>
</evidence>
<dbReference type="GO" id="GO:0070681">
    <property type="term" value="P:glutaminyl-tRNAGln biosynthesis via transamidation"/>
    <property type="evidence" value="ECO:0007669"/>
    <property type="project" value="UniProtKB-UniRule"/>
</dbReference>
<dbReference type="GO" id="GO:0005739">
    <property type="term" value="C:mitochondrion"/>
    <property type="evidence" value="ECO:0007669"/>
    <property type="project" value="UniProtKB-SubCell"/>
</dbReference>
<organism evidence="3 4">
    <name type="scientific">Geodia barretti</name>
    <name type="common">Barrett's horny sponge</name>
    <dbReference type="NCBI Taxonomy" id="519541"/>
    <lineage>
        <taxon>Eukaryota</taxon>
        <taxon>Metazoa</taxon>
        <taxon>Porifera</taxon>
        <taxon>Demospongiae</taxon>
        <taxon>Heteroscleromorpha</taxon>
        <taxon>Tetractinellida</taxon>
        <taxon>Astrophorina</taxon>
        <taxon>Geodiidae</taxon>
        <taxon>Geodia</taxon>
    </lineage>
</organism>
<keyword evidence="4" id="KW-1185">Reference proteome</keyword>
<reference evidence="3" key="1">
    <citation type="submission" date="2023-03" db="EMBL/GenBank/DDBJ databases">
        <authorList>
            <person name="Steffen K."/>
            <person name="Cardenas P."/>
        </authorList>
    </citation>
    <scope>NUCLEOTIDE SEQUENCE</scope>
</reference>
<dbReference type="GO" id="GO:0050567">
    <property type="term" value="F:glutaminyl-tRNA synthase (glutamine-hydrolyzing) activity"/>
    <property type="evidence" value="ECO:0007669"/>
    <property type="project" value="UniProtKB-UniRule"/>
</dbReference>
<dbReference type="GO" id="GO:0006450">
    <property type="term" value="P:regulation of translational fidelity"/>
    <property type="evidence" value="ECO:0007669"/>
    <property type="project" value="InterPro"/>
</dbReference>
<dbReference type="HAMAP" id="MF_00122">
    <property type="entry name" value="GatC"/>
    <property type="match status" value="1"/>
</dbReference>
<dbReference type="GO" id="GO:0032543">
    <property type="term" value="P:mitochondrial translation"/>
    <property type="evidence" value="ECO:0007669"/>
    <property type="project" value="UniProtKB-UniRule"/>
</dbReference>
<comment type="subcellular location">
    <subcellularLocation>
        <location evidence="1">Mitochondrion</location>
    </subcellularLocation>
</comment>
<dbReference type="GO" id="GO:0030956">
    <property type="term" value="C:glutamyl-tRNA(Gln) amidotransferase complex"/>
    <property type="evidence" value="ECO:0007669"/>
    <property type="project" value="UniProtKB-UniRule"/>
</dbReference>
<proteinExistence type="inferred from homology"/>
<dbReference type="EMBL" id="CASHTH010002772">
    <property type="protein sequence ID" value="CAI8035118.1"/>
    <property type="molecule type" value="Genomic_DNA"/>
</dbReference>
<evidence type="ECO:0000313" key="3">
    <source>
        <dbReference type="EMBL" id="CAI8035118.1"/>
    </source>
</evidence>
<comment type="subunit">
    <text evidence="1">Subunit of the heterotrimeric GatCAB amidotransferase (AdT) complex, composed of A, B and C subunits.</text>
</comment>
<dbReference type="Pfam" id="PF02686">
    <property type="entry name" value="GatC"/>
    <property type="match status" value="1"/>
</dbReference>
<gene>
    <name evidence="3" type="ORF">GBAR_LOCUS19727</name>
</gene>
<keyword evidence="1" id="KW-0067">ATP-binding</keyword>